<feature type="region of interest" description="Disordered" evidence="4">
    <location>
        <begin position="1"/>
        <end position="23"/>
    </location>
</feature>
<dbReference type="InterPro" id="IPR041127">
    <property type="entry name" value="PET_hydrolase/cutinase-like"/>
</dbReference>
<gene>
    <name evidence="6" type="ORF">METZ01_LOCUS176807</name>
</gene>
<evidence type="ECO:0000259" key="5">
    <source>
        <dbReference type="Pfam" id="PF12740"/>
    </source>
</evidence>
<dbReference type="Pfam" id="PF12740">
    <property type="entry name" value="PETase"/>
    <property type="match status" value="1"/>
</dbReference>
<dbReference type="AlphaFoldDB" id="A0A382CF23"/>
<dbReference type="SUPFAM" id="SSF53474">
    <property type="entry name" value="alpha/beta-Hydrolases"/>
    <property type="match status" value="1"/>
</dbReference>
<evidence type="ECO:0000256" key="2">
    <source>
        <dbReference type="ARBA" id="ARBA00022963"/>
    </source>
</evidence>
<protein>
    <recommendedName>
        <fullName evidence="5">PET hydrolase/cutinase-like domain-containing protein</fullName>
    </recommendedName>
</protein>
<sequence>MTDYNPFERGPHPVGTRQFSWADQSRDHTMPVDVWYPSITAHAGEDFDPDKMAHYEMVPGLGENSQHAVMNAVAESGRFPLMVFSHGYGGERRQSTFFYTHLASHGYVVAAMDHVGNTTINMVSGQSTGDVEFMNRFIQSRPVDASFVIDQMLVGAAELEIDADRVGMSGHSFGGWTTLKTVETDTRIKAILPLAPAGGRAGDDENPLPSALSFDWQRTVPAFYIVSDLDSILPLVGMQDLYQRNPEPKITVVLENADHFHFNDNVEATQDGFKLVIEAANADADEETKKAVGEMLSPMKPSTELVPGSQAYTLINGLGLAHFDAHLRNHEGAAAMLQRDLTSLMAERGITVSLMA</sequence>
<keyword evidence="3" id="KW-0443">Lipid metabolism</keyword>
<dbReference type="PANTHER" id="PTHR10272:SF0">
    <property type="entry name" value="PLATELET-ACTIVATING FACTOR ACETYLHYDROLASE"/>
    <property type="match status" value="1"/>
</dbReference>
<proteinExistence type="predicted"/>
<evidence type="ECO:0000256" key="3">
    <source>
        <dbReference type="ARBA" id="ARBA00023098"/>
    </source>
</evidence>
<dbReference type="Gene3D" id="3.40.50.1820">
    <property type="entry name" value="alpha/beta hydrolase"/>
    <property type="match status" value="1"/>
</dbReference>
<keyword evidence="2" id="KW-0442">Lipid degradation</keyword>
<dbReference type="PANTHER" id="PTHR10272">
    <property type="entry name" value="PLATELET-ACTIVATING FACTOR ACETYLHYDROLASE"/>
    <property type="match status" value="1"/>
</dbReference>
<organism evidence="6">
    <name type="scientific">marine metagenome</name>
    <dbReference type="NCBI Taxonomy" id="408172"/>
    <lineage>
        <taxon>unclassified sequences</taxon>
        <taxon>metagenomes</taxon>
        <taxon>ecological metagenomes</taxon>
    </lineage>
</organism>
<dbReference type="InterPro" id="IPR029058">
    <property type="entry name" value="AB_hydrolase_fold"/>
</dbReference>
<evidence type="ECO:0000256" key="4">
    <source>
        <dbReference type="SAM" id="MobiDB-lite"/>
    </source>
</evidence>
<evidence type="ECO:0000256" key="1">
    <source>
        <dbReference type="ARBA" id="ARBA00022801"/>
    </source>
</evidence>
<dbReference type="GO" id="GO:0016042">
    <property type="term" value="P:lipid catabolic process"/>
    <property type="evidence" value="ECO:0007669"/>
    <property type="project" value="UniProtKB-KW"/>
</dbReference>
<dbReference type="EMBL" id="UINC01033920">
    <property type="protein sequence ID" value="SVB23953.1"/>
    <property type="molecule type" value="Genomic_DNA"/>
</dbReference>
<evidence type="ECO:0000313" key="6">
    <source>
        <dbReference type="EMBL" id="SVB23953.1"/>
    </source>
</evidence>
<dbReference type="GO" id="GO:0003847">
    <property type="term" value="F:1-alkyl-2-acetylglycerophosphocholine esterase activity"/>
    <property type="evidence" value="ECO:0007669"/>
    <property type="project" value="TreeGrafter"/>
</dbReference>
<accession>A0A382CF23</accession>
<keyword evidence="1" id="KW-0378">Hydrolase</keyword>
<name>A0A382CF23_9ZZZZ</name>
<reference evidence="6" key="1">
    <citation type="submission" date="2018-05" db="EMBL/GenBank/DDBJ databases">
        <authorList>
            <person name="Lanie J.A."/>
            <person name="Ng W.-L."/>
            <person name="Kazmierczak K.M."/>
            <person name="Andrzejewski T.M."/>
            <person name="Davidsen T.M."/>
            <person name="Wayne K.J."/>
            <person name="Tettelin H."/>
            <person name="Glass J.I."/>
            <person name="Rusch D."/>
            <person name="Podicherti R."/>
            <person name="Tsui H.-C.T."/>
            <person name="Winkler M.E."/>
        </authorList>
    </citation>
    <scope>NUCLEOTIDE SEQUENCE</scope>
</reference>
<feature type="domain" description="PET hydrolase/cutinase-like" evidence="5">
    <location>
        <begin position="75"/>
        <end position="264"/>
    </location>
</feature>